<comment type="pathway">
    <text evidence="5">Cofactor biosynthesis; thiamine diphosphate biosynthesis; thiamine phosphate from 4-amino-2-methyl-5-diphosphomethylpyrimidine and 4-methyl-5-(2-phosphoethyl)-thiazole: step 1/1.</text>
</comment>
<dbReference type="Proteomes" id="UP000078343">
    <property type="component" value="Unassembled WGS sequence"/>
</dbReference>
<comment type="similarity">
    <text evidence="17">In the N-terminal section; belongs to the thiamine-phosphate synthase family.</text>
</comment>
<dbReference type="InterPro" id="IPR022998">
    <property type="entry name" value="ThiamineP_synth_TenI"/>
</dbReference>
<dbReference type="Gene3D" id="3.20.20.70">
    <property type="entry name" value="Aldolase class I"/>
    <property type="match status" value="1"/>
</dbReference>
<comment type="cofactor">
    <cofactor evidence="2">
        <name>Mg(2+)</name>
        <dbReference type="ChEBI" id="CHEBI:18420"/>
    </cofactor>
</comment>
<protein>
    <submittedName>
        <fullName evidence="19">Hydroxyethylthiazole kinase</fullName>
    </submittedName>
</protein>
<evidence type="ECO:0000256" key="10">
    <source>
        <dbReference type="ARBA" id="ARBA00022840"/>
    </source>
</evidence>
<comment type="similarity">
    <text evidence="16">In the C-terminal section; belongs to the Thz kinase family.</text>
</comment>
<dbReference type="AlphaFoldDB" id="A0A178Z4T9"/>
<dbReference type="FunFam" id="3.20.20.70:FF:000104">
    <property type="entry name" value="Thiamine biosynthetic bifunctional enzyme"/>
    <property type="match status" value="1"/>
</dbReference>
<dbReference type="InterPro" id="IPR000417">
    <property type="entry name" value="Hyethyz_kinase"/>
</dbReference>
<dbReference type="EMBL" id="LVYI01000013">
    <property type="protein sequence ID" value="OAP54778.1"/>
    <property type="molecule type" value="Genomic_DNA"/>
</dbReference>
<sequence>MSRKTNPKDRPVNWSLYLVTDSTPAILGDKDILHIVEEAIHGGVGVVQYREKHADTGAMVDVAAKLHTITQKYNVPLLINDRVDVCMAVGAEGVHIGQDDMEVARARQLLGPDAIIGVTASSPEEADKAIQDGADYLGIGTTFATPTKTDTKHIIGTRGLQQILATCDTGSKKSIPCVAIGSINASNVQRVLHQSASGSNRLNGVAVVSAIMASTDPRTSASILLGSITSAPAKFYTAVPPHRLPVTTDLKTLIAQVPDIIKAHTTSGVICHNMTNTVVQNFVANVCLGTGSSPIMSENAAEAADLAKLGGALVINMGTITPDKMEAYIAGMRAYNAAGQPVLFDPVGGGATAVRRAAIERLLAEGFFSVIKGNEGEIGAVAGTSTMQQRGVDSGPSDSSDAQKAQLVEELARREHCIVLMTGKTDYLSDGTRTVAIRNGSNWLSKITGSGCALGAVIASYLAVHRDDKFLAALAGILHFELAAEEAEGFCGGPGTFIPRFLDQLSRMGRDLLPEMGTVKPEDFVSRVKVEMVS</sequence>
<dbReference type="CDD" id="cd00564">
    <property type="entry name" value="TMP_TenI"/>
    <property type="match status" value="1"/>
</dbReference>
<dbReference type="SUPFAM" id="SSF53613">
    <property type="entry name" value="Ribokinase-like"/>
    <property type="match status" value="1"/>
</dbReference>
<evidence type="ECO:0000313" key="20">
    <source>
        <dbReference type="Proteomes" id="UP000078343"/>
    </source>
</evidence>
<evidence type="ECO:0000256" key="17">
    <source>
        <dbReference type="ARBA" id="ARBA00061283"/>
    </source>
</evidence>
<dbReference type="GeneID" id="30015394"/>
<evidence type="ECO:0000256" key="5">
    <source>
        <dbReference type="ARBA" id="ARBA00005165"/>
    </source>
</evidence>
<evidence type="ECO:0000313" key="19">
    <source>
        <dbReference type="EMBL" id="OAP54778.1"/>
    </source>
</evidence>
<organism evidence="19 20">
    <name type="scientific">Fonsecaea erecta</name>
    <dbReference type="NCBI Taxonomy" id="1367422"/>
    <lineage>
        <taxon>Eukaryota</taxon>
        <taxon>Fungi</taxon>
        <taxon>Dikarya</taxon>
        <taxon>Ascomycota</taxon>
        <taxon>Pezizomycotina</taxon>
        <taxon>Eurotiomycetes</taxon>
        <taxon>Chaetothyriomycetidae</taxon>
        <taxon>Chaetothyriales</taxon>
        <taxon>Herpotrichiellaceae</taxon>
        <taxon>Fonsecaea</taxon>
    </lineage>
</organism>
<dbReference type="HAMAP" id="MF_00228">
    <property type="entry name" value="Thz_kinase"/>
    <property type="match status" value="1"/>
</dbReference>
<evidence type="ECO:0000256" key="6">
    <source>
        <dbReference type="ARBA" id="ARBA00022679"/>
    </source>
</evidence>
<dbReference type="PANTHER" id="PTHR20857:SF23">
    <property type="entry name" value="THIAMINE BIOSYNTHETIC BIFUNCTIONAL ENZYME"/>
    <property type="match status" value="1"/>
</dbReference>
<keyword evidence="20" id="KW-1185">Reference proteome</keyword>
<keyword evidence="11" id="KW-0460">Magnesium</keyword>
<evidence type="ECO:0000256" key="14">
    <source>
        <dbReference type="ARBA" id="ARBA00047851"/>
    </source>
</evidence>
<evidence type="ECO:0000256" key="13">
    <source>
        <dbReference type="ARBA" id="ARBA00047334"/>
    </source>
</evidence>
<keyword evidence="12" id="KW-0784">Thiamine biosynthesis</keyword>
<dbReference type="CDD" id="cd01170">
    <property type="entry name" value="THZ_kinase"/>
    <property type="match status" value="1"/>
</dbReference>
<dbReference type="STRING" id="1367422.A0A178Z4T9"/>
<dbReference type="PRINTS" id="PR01099">
    <property type="entry name" value="HYETHTZKNASE"/>
</dbReference>
<evidence type="ECO:0000256" key="16">
    <source>
        <dbReference type="ARBA" id="ARBA00061146"/>
    </source>
</evidence>
<comment type="function">
    <text evidence="3">Condenses 4-methyl-5-(beta-hydroxyethyl)thiazole monophosphate (THZ-P) and 2-methyl-4-amino-5-hydroxymethyl pyrimidine pyrophosphate (HMP-PP) to form thiamine monophosphate (TMP).</text>
</comment>
<dbReference type="RefSeq" id="XP_018688145.1">
    <property type="nucleotide sequence ID" value="XM_018842732.1"/>
</dbReference>
<evidence type="ECO:0000259" key="18">
    <source>
        <dbReference type="Pfam" id="PF02581"/>
    </source>
</evidence>
<comment type="catalytic activity">
    <reaction evidence="14">
        <text>2-(2-carboxy-4-methylthiazol-5-yl)ethyl phosphate + 4-amino-2-methyl-5-(diphosphooxymethyl)pyrimidine + 2 H(+) = thiamine phosphate + CO2 + diphosphate</text>
        <dbReference type="Rhea" id="RHEA:47848"/>
        <dbReference type="ChEBI" id="CHEBI:15378"/>
        <dbReference type="ChEBI" id="CHEBI:16526"/>
        <dbReference type="ChEBI" id="CHEBI:33019"/>
        <dbReference type="ChEBI" id="CHEBI:37575"/>
        <dbReference type="ChEBI" id="CHEBI:57841"/>
        <dbReference type="ChEBI" id="CHEBI:62890"/>
        <dbReference type="EC" id="2.5.1.3"/>
    </reaction>
</comment>
<evidence type="ECO:0000256" key="11">
    <source>
        <dbReference type="ARBA" id="ARBA00022842"/>
    </source>
</evidence>
<accession>A0A178Z4T9</accession>
<dbReference type="InterPro" id="IPR029056">
    <property type="entry name" value="Ribokinase-like"/>
</dbReference>
<dbReference type="NCBIfam" id="TIGR00694">
    <property type="entry name" value="thiM"/>
    <property type="match status" value="1"/>
</dbReference>
<dbReference type="InterPro" id="IPR036206">
    <property type="entry name" value="ThiamineP_synth_sf"/>
</dbReference>
<dbReference type="GO" id="GO:0005524">
    <property type="term" value="F:ATP binding"/>
    <property type="evidence" value="ECO:0007669"/>
    <property type="project" value="UniProtKB-KW"/>
</dbReference>
<gene>
    <name evidence="19" type="ORF">AYL99_11226</name>
</gene>
<evidence type="ECO:0000256" key="12">
    <source>
        <dbReference type="ARBA" id="ARBA00022977"/>
    </source>
</evidence>
<dbReference type="GO" id="GO:0000287">
    <property type="term" value="F:magnesium ion binding"/>
    <property type="evidence" value="ECO:0007669"/>
    <property type="project" value="InterPro"/>
</dbReference>
<dbReference type="InterPro" id="IPR034291">
    <property type="entry name" value="TMP_synthase"/>
</dbReference>
<dbReference type="NCBIfam" id="TIGR00693">
    <property type="entry name" value="thiE"/>
    <property type="match status" value="1"/>
</dbReference>
<evidence type="ECO:0000256" key="2">
    <source>
        <dbReference type="ARBA" id="ARBA00001946"/>
    </source>
</evidence>
<keyword evidence="8" id="KW-0547">Nucleotide-binding</keyword>
<comment type="catalytic activity">
    <reaction evidence="13">
        <text>4-methyl-5-(2-phosphooxyethyl)-thiazole + 4-amino-2-methyl-5-(diphosphooxymethyl)pyrimidine + H(+) = thiamine phosphate + diphosphate</text>
        <dbReference type="Rhea" id="RHEA:22328"/>
        <dbReference type="ChEBI" id="CHEBI:15378"/>
        <dbReference type="ChEBI" id="CHEBI:33019"/>
        <dbReference type="ChEBI" id="CHEBI:37575"/>
        <dbReference type="ChEBI" id="CHEBI:57841"/>
        <dbReference type="ChEBI" id="CHEBI:58296"/>
        <dbReference type="EC" id="2.5.1.3"/>
    </reaction>
</comment>
<keyword evidence="7" id="KW-0479">Metal-binding</keyword>
<dbReference type="GO" id="GO:0009229">
    <property type="term" value="P:thiamine diphosphate biosynthetic process"/>
    <property type="evidence" value="ECO:0007669"/>
    <property type="project" value="UniProtKB-UniPathway"/>
</dbReference>
<reference evidence="19 20" key="1">
    <citation type="submission" date="2016-04" db="EMBL/GenBank/DDBJ databases">
        <title>Draft genome of Fonsecaea erecta CBS 125763.</title>
        <authorList>
            <person name="Weiss V.A."/>
            <person name="Vicente V.A."/>
            <person name="Raittz R.T."/>
            <person name="Moreno L.F."/>
            <person name="De Souza E.M."/>
            <person name="Pedrosa F.O."/>
            <person name="Steffens M.B."/>
            <person name="Faoro H."/>
            <person name="Tadra-Sfeir M.Z."/>
            <person name="Najafzadeh M.J."/>
            <person name="Felipe M.S."/>
            <person name="Teixeira M."/>
            <person name="Sun J."/>
            <person name="Xi L."/>
            <person name="Gomes R."/>
            <person name="De Azevedo C.M."/>
            <person name="Salgado C.G."/>
            <person name="Da Silva M.B."/>
            <person name="Nascimento M.F."/>
            <person name="Queiroz-Telles F."/>
            <person name="Attili D.S."/>
            <person name="Gorbushina A."/>
        </authorList>
    </citation>
    <scope>NUCLEOTIDE SEQUENCE [LARGE SCALE GENOMIC DNA]</scope>
    <source>
        <strain evidence="19 20">CBS 125763</strain>
    </source>
</reference>
<evidence type="ECO:0000256" key="1">
    <source>
        <dbReference type="ARBA" id="ARBA00001771"/>
    </source>
</evidence>
<dbReference type="SUPFAM" id="SSF51391">
    <property type="entry name" value="Thiamin phosphate synthase"/>
    <property type="match status" value="1"/>
</dbReference>
<dbReference type="PANTHER" id="PTHR20857">
    <property type="entry name" value="THIAMINE-PHOSPHATE PYROPHOSPHORYLASE"/>
    <property type="match status" value="1"/>
</dbReference>
<evidence type="ECO:0000256" key="8">
    <source>
        <dbReference type="ARBA" id="ARBA00022741"/>
    </source>
</evidence>
<comment type="pathway">
    <text evidence="4">Cofactor biosynthesis; thiamine diphosphate biosynthesis; 4-methyl-5-(2-phosphoethyl)-thiazole from 5-(2-hydroxyethyl)-4-methylthiazole: step 1/1.</text>
</comment>
<comment type="caution">
    <text evidence="19">The sequence shown here is derived from an EMBL/GenBank/DDBJ whole genome shotgun (WGS) entry which is preliminary data.</text>
</comment>
<dbReference type="GO" id="GO:0004789">
    <property type="term" value="F:thiamine-phosphate diphosphorylase activity"/>
    <property type="evidence" value="ECO:0007669"/>
    <property type="project" value="UniProtKB-EC"/>
</dbReference>
<dbReference type="GO" id="GO:0009228">
    <property type="term" value="P:thiamine biosynthetic process"/>
    <property type="evidence" value="ECO:0007669"/>
    <property type="project" value="UniProtKB-KW"/>
</dbReference>
<dbReference type="GO" id="GO:0005737">
    <property type="term" value="C:cytoplasm"/>
    <property type="evidence" value="ECO:0007669"/>
    <property type="project" value="TreeGrafter"/>
</dbReference>
<evidence type="ECO:0000256" key="15">
    <source>
        <dbReference type="ARBA" id="ARBA00047883"/>
    </source>
</evidence>
<dbReference type="OrthoDB" id="4994at2759"/>
<comment type="catalytic activity">
    <reaction evidence="15">
        <text>2-[(2R,5Z)-2-carboxy-4-methylthiazol-5(2H)-ylidene]ethyl phosphate + 4-amino-2-methyl-5-(diphosphooxymethyl)pyrimidine + 2 H(+) = thiamine phosphate + CO2 + diphosphate</text>
        <dbReference type="Rhea" id="RHEA:47844"/>
        <dbReference type="ChEBI" id="CHEBI:15378"/>
        <dbReference type="ChEBI" id="CHEBI:16526"/>
        <dbReference type="ChEBI" id="CHEBI:33019"/>
        <dbReference type="ChEBI" id="CHEBI:37575"/>
        <dbReference type="ChEBI" id="CHEBI:57841"/>
        <dbReference type="ChEBI" id="CHEBI:62899"/>
        <dbReference type="EC" id="2.5.1.3"/>
    </reaction>
</comment>
<dbReference type="InterPro" id="IPR013785">
    <property type="entry name" value="Aldolase_TIM"/>
</dbReference>
<evidence type="ECO:0000256" key="7">
    <source>
        <dbReference type="ARBA" id="ARBA00022723"/>
    </source>
</evidence>
<dbReference type="UniPathway" id="UPA00060">
    <property type="reaction ID" value="UER00139"/>
</dbReference>
<dbReference type="HAMAP" id="MF_00097">
    <property type="entry name" value="TMP_synthase"/>
    <property type="match status" value="1"/>
</dbReference>
<keyword evidence="6" id="KW-0808">Transferase</keyword>
<dbReference type="NCBIfam" id="NF006830">
    <property type="entry name" value="PRK09355.1"/>
    <property type="match status" value="1"/>
</dbReference>
<keyword evidence="9 19" id="KW-0418">Kinase</keyword>
<dbReference type="Pfam" id="PF02581">
    <property type="entry name" value="TMP-TENI"/>
    <property type="match status" value="1"/>
</dbReference>
<proteinExistence type="inferred from homology"/>
<feature type="domain" description="Thiamine phosphate synthase/TenI" evidence="18">
    <location>
        <begin position="16"/>
        <end position="211"/>
    </location>
</feature>
<evidence type="ECO:0000256" key="3">
    <source>
        <dbReference type="ARBA" id="ARBA00003814"/>
    </source>
</evidence>
<evidence type="ECO:0000256" key="9">
    <source>
        <dbReference type="ARBA" id="ARBA00022777"/>
    </source>
</evidence>
<dbReference type="GO" id="GO:0004417">
    <property type="term" value="F:hydroxyethylthiazole kinase activity"/>
    <property type="evidence" value="ECO:0007669"/>
    <property type="project" value="UniProtKB-EC"/>
</dbReference>
<dbReference type="Pfam" id="PF02110">
    <property type="entry name" value="HK"/>
    <property type="match status" value="1"/>
</dbReference>
<dbReference type="Gene3D" id="3.40.1190.20">
    <property type="match status" value="1"/>
</dbReference>
<name>A0A178Z4T9_9EURO</name>
<keyword evidence="10" id="KW-0067">ATP-binding</keyword>
<comment type="catalytic activity">
    <reaction evidence="1">
        <text>5-(2-hydroxyethyl)-4-methylthiazole + ATP = 4-methyl-5-(2-phosphooxyethyl)-thiazole + ADP + H(+)</text>
        <dbReference type="Rhea" id="RHEA:24212"/>
        <dbReference type="ChEBI" id="CHEBI:15378"/>
        <dbReference type="ChEBI" id="CHEBI:17957"/>
        <dbReference type="ChEBI" id="CHEBI:30616"/>
        <dbReference type="ChEBI" id="CHEBI:58296"/>
        <dbReference type="ChEBI" id="CHEBI:456216"/>
        <dbReference type="EC" id="2.7.1.50"/>
    </reaction>
</comment>
<evidence type="ECO:0000256" key="4">
    <source>
        <dbReference type="ARBA" id="ARBA00004868"/>
    </source>
</evidence>